<gene>
    <name evidence="1" type="primary">23</name>
    <name evidence="1" type="ORF">PBI_HYPERION_23</name>
</gene>
<organism evidence="1 2">
    <name type="scientific">Microbacterium phage Hyperion</name>
    <dbReference type="NCBI Taxonomy" id="2182354"/>
    <lineage>
        <taxon>Viruses</taxon>
        <taxon>Duplodnaviria</taxon>
        <taxon>Heunggongvirae</taxon>
        <taxon>Uroviricota</taxon>
        <taxon>Caudoviricetes</taxon>
        <taxon>Squashvirus</taxon>
        <taxon>Squashvirus hyperion</taxon>
    </lineage>
</organism>
<accession>A0A2U8UIU4</accession>
<dbReference type="Proteomes" id="UP000246630">
    <property type="component" value="Segment"/>
</dbReference>
<dbReference type="KEGG" id="vg:54992083"/>
<name>A0A2U8UIU4_9CAUD</name>
<keyword evidence="2" id="KW-1185">Reference proteome</keyword>
<dbReference type="RefSeq" id="YP_009801565.1">
    <property type="nucleotide sequence ID" value="NC_047973.1"/>
</dbReference>
<protein>
    <submittedName>
        <fullName evidence="1">Uncharacterized protein</fullName>
    </submittedName>
</protein>
<dbReference type="EMBL" id="MH153803">
    <property type="protein sequence ID" value="AWN03540.1"/>
    <property type="molecule type" value="Genomic_DNA"/>
</dbReference>
<dbReference type="GeneID" id="54992083"/>
<evidence type="ECO:0000313" key="1">
    <source>
        <dbReference type="EMBL" id="AWN03540.1"/>
    </source>
</evidence>
<sequence>MCGCRKSGSNAVQLWKVKLPTGTVKTYSSDIAAKAKAQAVPGSTLYDPQGNVYNLEAVSV</sequence>
<evidence type="ECO:0000313" key="2">
    <source>
        <dbReference type="Proteomes" id="UP000246630"/>
    </source>
</evidence>
<proteinExistence type="predicted"/>
<reference evidence="1 2" key="1">
    <citation type="submission" date="2018-03" db="EMBL/GenBank/DDBJ databases">
        <authorList>
            <person name="Stanton A.-C.J."/>
            <person name="Garlena R.A."/>
            <person name="Russell D.A."/>
            <person name="Pope W.H."/>
            <person name="Jacobs-Sera D."/>
            <person name="Hatfull G.F."/>
        </authorList>
    </citation>
    <scope>NUCLEOTIDE SEQUENCE [LARGE SCALE GENOMIC DNA]</scope>
</reference>